<protein>
    <recommendedName>
        <fullName evidence="2">CHAT domain-containing protein</fullName>
    </recommendedName>
</protein>
<keyword evidence="4" id="KW-1185">Reference proteome</keyword>
<evidence type="ECO:0000313" key="4">
    <source>
        <dbReference type="Proteomes" id="UP001307849"/>
    </source>
</evidence>
<dbReference type="Pfam" id="PF12770">
    <property type="entry name" value="CHAT"/>
    <property type="match status" value="1"/>
</dbReference>
<name>A0AAN8RTH7_9PEZI</name>
<dbReference type="InterPro" id="IPR011990">
    <property type="entry name" value="TPR-like_helical_dom_sf"/>
</dbReference>
<dbReference type="EMBL" id="JAVHJM010000006">
    <property type="protein sequence ID" value="KAK6513161.1"/>
    <property type="molecule type" value="Genomic_DNA"/>
</dbReference>
<reference evidence="3 4" key="1">
    <citation type="submission" date="2019-10" db="EMBL/GenBank/DDBJ databases">
        <authorList>
            <person name="Palmer J.M."/>
        </authorList>
    </citation>
    <scope>NUCLEOTIDE SEQUENCE [LARGE SCALE GENOMIC DNA]</scope>
    <source>
        <strain evidence="3 4">TWF506</strain>
    </source>
</reference>
<organism evidence="3 4">
    <name type="scientific">Arthrobotrys conoides</name>
    <dbReference type="NCBI Taxonomy" id="74498"/>
    <lineage>
        <taxon>Eukaryota</taxon>
        <taxon>Fungi</taxon>
        <taxon>Dikarya</taxon>
        <taxon>Ascomycota</taxon>
        <taxon>Pezizomycotina</taxon>
        <taxon>Orbiliomycetes</taxon>
        <taxon>Orbiliales</taxon>
        <taxon>Orbiliaceae</taxon>
        <taxon>Arthrobotrys</taxon>
    </lineage>
</organism>
<feature type="compositionally biased region" description="Basic and acidic residues" evidence="1">
    <location>
        <begin position="1098"/>
        <end position="1109"/>
    </location>
</feature>
<evidence type="ECO:0000313" key="3">
    <source>
        <dbReference type="EMBL" id="KAK6513161.1"/>
    </source>
</evidence>
<dbReference type="InterPro" id="IPR024983">
    <property type="entry name" value="CHAT_dom"/>
</dbReference>
<sequence length="1137" mass="126761">MANLVVLYNLRKRKDFIISRSGSDQSFPKHQPQGKATVERYARYQETCPAKHASACPFDNGEPDELPFADIYVDTDIPRLSKRVNDIGSLSIHSIGSPEPILFKHRETIQDAGKHFDVTTQCENSRMHAPESFQSLPMEGPGEHSPDEPAIPAASVHMDVEKIDHDISQAQLDLLFYNGPNIDRAEKLNDIGELFLTRWRLGIDTNDIELAIGMKNLAQELVGHSCSGKGKYLLKVQAMLMEKFQATNQTIDIDRAIQVGEELVQFSTTSGNENTRPVALHNLATCLEMRYTKDRDMQDMNKAIGALEEALVAEEWSPTGHERHMQEDLEDLGRLWLLKYDRTQSVDDLDRAIEQFRLSMTRGVTTGNLQSGYHFLGVCYQARYRLTGFSGDIQQATDMAKAAVGFSLSSPHRELLNLSAYWFNLGSYTYQNFIHTTDWKDLETAIDSFEEALIIPDLSPDQKCMALCQLGDSLVMRYGVNQAAKLEDLSKAESVLKEAFETRGASSINRASAARSLAYKLAYREKWEEALIFIQKGVSLLPTFDLDVKEESRQSNIEAFSGLSRDGAAVALNASGTPLEALSLLEQGRGLLYNSIQITKAMLPIEVGKVSGSIFSYSSDEILSAVGKDRIAVINVSKFRCDAILVGRGRIEVVPLTELDPEVIDGKTRLLQNGGDSAWGVLEWLWEAVALPILQRFEIYQRSTKGQEGSWSGLRDKGESQKRMEEETPITDECLPHIWWIATGQLTQLPIHAAGKHFKHSGETVLDRVISSYAVSVKSFIENRQGAAERSYNTSGKALIVSMPKTPGHSPLHFAGREAGDVSSTCQSLNLSIVKPDLPYGKEEILKQLQDCQIFHFAGHGLSDPTNPSQSHLLLDDWRKSPLAVQDLQSLNLHDNPPFLAYLSACSTGSNKVMTLCDESINLIGASQSAGFRHVIGSLWEVNDLQCASVAKTVYETIAKKGLTNFAVALGLHRASVRLRNGVVSKKFCREARNPSSRDTNFSSKLNSITLAWPEDPEPYEVTEFPNWLNAELKSYRSTPLRQVKDQNSTKTTDTMLSLPVEVVMFRQVPLQPEVERLSSYTNRSRDGLVGRAPNVESEPKLHSPRENAPDTVLRNPVKTKSRKPHLHWAPYVHFGI</sequence>
<comment type="caution">
    <text evidence="3">The sequence shown here is derived from an EMBL/GenBank/DDBJ whole genome shotgun (WGS) entry which is preliminary data.</text>
</comment>
<dbReference type="Gene3D" id="1.25.40.10">
    <property type="entry name" value="Tetratricopeptide repeat domain"/>
    <property type="match status" value="1"/>
</dbReference>
<dbReference type="SUPFAM" id="SSF48452">
    <property type="entry name" value="TPR-like"/>
    <property type="match status" value="1"/>
</dbReference>
<accession>A0AAN8RTH7</accession>
<gene>
    <name evidence="3" type="ORF">TWF506_009326</name>
</gene>
<feature type="region of interest" description="Disordered" evidence="1">
    <location>
        <begin position="1079"/>
        <end position="1115"/>
    </location>
</feature>
<dbReference type="AlphaFoldDB" id="A0AAN8RTH7"/>
<proteinExistence type="predicted"/>
<evidence type="ECO:0000259" key="2">
    <source>
        <dbReference type="Pfam" id="PF12770"/>
    </source>
</evidence>
<dbReference type="Proteomes" id="UP001307849">
    <property type="component" value="Unassembled WGS sequence"/>
</dbReference>
<evidence type="ECO:0000256" key="1">
    <source>
        <dbReference type="SAM" id="MobiDB-lite"/>
    </source>
</evidence>
<feature type="domain" description="CHAT" evidence="2">
    <location>
        <begin position="683"/>
        <end position="983"/>
    </location>
</feature>